<dbReference type="InterPro" id="IPR001851">
    <property type="entry name" value="ABC_transp_permease"/>
</dbReference>
<evidence type="ECO:0000313" key="12">
    <source>
        <dbReference type="Proteomes" id="UP000318405"/>
    </source>
</evidence>
<proteinExistence type="inferred from homology"/>
<keyword evidence="3" id="KW-1003">Cell membrane</keyword>
<keyword evidence="12" id="KW-1185">Reference proteome</keyword>
<feature type="transmembrane region" description="Helical" evidence="10">
    <location>
        <begin position="39"/>
        <end position="60"/>
    </location>
</feature>
<dbReference type="InterPro" id="IPR052157">
    <property type="entry name" value="BCAA_transport_permease"/>
</dbReference>
<dbReference type="EMBL" id="VLTJ01000039">
    <property type="protein sequence ID" value="TSH90570.1"/>
    <property type="molecule type" value="Genomic_DNA"/>
</dbReference>
<evidence type="ECO:0000256" key="9">
    <source>
        <dbReference type="ARBA" id="ARBA00037998"/>
    </source>
</evidence>
<organism evidence="11 12">
    <name type="scientific">Verticiella sediminum</name>
    <dbReference type="NCBI Taxonomy" id="1247510"/>
    <lineage>
        <taxon>Bacteria</taxon>
        <taxon>Pseudomonadati</taxon>
        <taxon>Pseudomonadota</taxon>
        <taxon>Betaproteobacteria</taxon>
        <taxon>Burkholderiales</taxon>
        <taxon>Alcaligenaceae</taxon>
        <taxon>Verticiella</taxon>
    </lineage>
</organism>
<evidence type="ECO:0000256" key="3">
    <source>
        <dbReference type="ARBA" id="ARBA00022475"/>
    </source>
</evidence>
<dbReference type="GO" id="GO:0015190">
    <property type="term" value="F:L-leucine transmembrane transporter activity"/>
    <property type="evidence" value="ECO:0007669"/>
    <property type="project" value="TreeGrafter"/>
</dbReference>
<feature type="transmembrane region" description="Helical" evidence="10">
    <location>
        <begin position="66"/>
        <end position="84"/>
    </location>
</feature>
<dbReference type="GO" id="GO:0015188">
    <property type="term" value="F:L-isoleucine transmembrane transporter activity"/>
    <property type="evidence" value="ECO:0007669"/>
    <property type="project" value="TreeGrafter"/>
</dbReference>
<evidence type="ECO:0000256" key="6">
    <source>
        <dbReference type="ARBA" id="ARBA00022970"/>
    </source>
</evidence>
<dbReference type="OrthoDB" id="9807115at2"/>
<dbReference type="PANTHER" id="PTHR11795:SF371">
    <property type="entry name" value="HIGH-AFFINITY BRANCHED-CHAIN AMINO ACID TRANSPORT SYSTEM PERMEASE PROTEIN LIVH"/>
    <property type="match status" value="1"/>
</dbReference>
<feature type="transmembrane region" description="Helical" evidence="10">
    <location>
        <begin position="195"/>
        <end position="213"/>
    </location>
</feature>
<dbReference type="RefSeq" id="WP_143950487.1">
    <property type="nucleotide sequence ID" value="NZ_BAABMB010000003.1"/>
</dbReference>
<comment type="caution">
    <text evidence="11">The sequence shown here is derived from an EMBL/GenBank/DDBJ whole genome shotgun (WGS) entry which is preliminary data.</text>
</comment>
<evidence type="ECO:0000256" key="7">
    <source>
        <dbReference type="ARBA" id="ARBA00022989"/>
    </source>
</evidence>
<keyword evidence="5 10" id="KW-0812">Transmembrane</keyword>
<dbReference type="GO" id="GO:0005304">
    <property type="term" value="F:L-valine transmembrane transporter activity"/>
    <property type="evidence" value="ECO:0007669"/>
    <property type="project" value="TreeGrafter"/>
</dbReference>
<dbReference type="GO" id="GO:0015808">
    <property type="term" value="P:L-alanine transport"/>
    <property type="evidence" value="ECO:0007669"/>
    <property type="project" value="TreeGrafter"/>
</dbReference>
<feature type="transmembrane region" description="Helical" evidence="10">
    <location>
        <begin position="271"/>
        <end position="287"/>
    </location>
</feature>
<protein>
    <submittedName>
        <fullName evidence="11">Branched-chain amino acid ABC transporter permease</fullName>
    </submittedName>
</protein>
<keyword evidence="4" id="KW-0997">Cell inner membrane</keyword>
<evidence type="ECO:0000256" key="1">
    <source>
        <dbReference type="ARBA" id="ARBA00004651"/>
    </source>
</evidence>
<dbReference type="GO" id="GO:1903806">
    <property type="term" value="P:L-isoleucine import across plasma membrane"/>
    <property type="evidence" value="ECO:0007669"/>
    <property type="project" value="TreeGrafter"/>
</dbReference>
<evidence type="ECO:0000313" key="11">
    <source>
        <dbReference type="EMBL" id="TSH90570.1"/>
    </source>
</evidence>
<accession>A0A556ACG2</accession>
<keyword evidence="6" id="KW-0029">Amino-acid transport</keyword>
<dbReference type="AlphaFoldDB" id="A0A556ACG2"/>
<comment type="similarity">
    <text evidence="9">Belongs to the binding-protein-dependent transport system permease family. LivHM subfamily.</text>
</comment>
<keyword evidence="8 10" id="KW-0472">Membrane</keyword>
<dbReference type="PANTHER" id="PTHR11795">
    <property type="entry name" value="BRANCHED-CHAIN AMINO ACID TRANSPORT SYSTEM PERMEASE PROTEIN LIVH"/>
    <property type="match status" value="1"/>
</dbReference>
<evidence type="ECO:0000256" key="4">
    <source>
        <dbReference type="ARBA" id="ARBA00022519"/>
    </source>
</evidence>
<dbReference type="GO" id="GO:0015192">
    <property type="term" value="F:L-phenylalanine transmembrane transporter activity"/>
    <property type="evidence" value="ECO:0007669"/>
    <property type="project" value="TreeGrafter"/>
</dbReference>
<dbReference type="Pfam" id="PF02653">
    <property type="entry name" value="BPD_transp_2"/>
    <property type="match status" value="1"/>
</dbReference>
<keyword evidence="2" id="KW-0813">Transport</keyword>
<reference evidence="11 12" key="1">
    <citation type="submission" date="2019-07" db="EMBL/GenBank/DDBJ databases">
        <title>Qingshengfaniella alkalisoli gen. nov., sp. nov., isolated from saline soil.</title>
        <authorList>
            <person name="Xu L."/>
            <person name="Huang X.-X."/>
            <person name="Sun J.-Q."/>
        </authorList>
    </citation>
    <scope>NUCLEOTIDE SEQUENCE [LARGE SCALE GENOMIC DNA]</scope>
    <source>
        <strain evidence="11 12">DSM 27279</strain>
    </source>
</reference>
<evidence type="ECO:0000256" key="8">
    <source>
        <dbReference type="ARBA" id="ARBA00023136"/>
    </source>
</evidence>
<comment type="subcellular location">
    <subcellularLocation>
        <location evidence="1">Cell membrane</location>
        <topology evidence="1">Multi-pass membrane protein</topology>
    </subcellularLocation>
</comment>
<feature type="transmembrane region" description="Helical" evidence="10">
    <location>
        <begin position="139"/>
        <end position="166"/>
    </location>
</feature>
<dbReference type="GO" id="GO:0005886">
    <property type="term" value="C:plasma membrane"/>
    <property type="evidence" value="ECO:0007669"/>
    <property type="project" value="UniProtKB-SubCell"/>
</dbReference>
<sequence length="296" mass="31027">MLSQQLVNALVLGSMYALIAVGFTLYFGVLNLINLAHGALYMLGAFTAITVLRLCDAAGWPVPLTVLAMTAAAILVSGLAGVLIERIAVKPLRRAPPLVFLITSVAVYIVIEELVLHFYPDGANPQVFPDPFGLQAFRFGGVVVGYVQVFLICVALASIFALHYVITRTGLGRAIRAVTADAAGARMMGIDVDRTVSRTFFIGSALAAVGGIMEGMNFGSAMFNMGFVAAIKGFTAAVIGGLGNVYGALAGGYLLGIAEVLISGFVPGGGAYKNVLTFAFLILCLIFRPQGLLGRR</sequence>
<keyword evidence="7 10" id="KW-1133">Transmembrane helix</keyword>
<name>A0A556ACG2_9BURK</name>
<dbReference type="CDD" id="cd06582">
    <property type="entry name" value="TM_PBP1_LivH_like"/>
    <property type="match status" value="1"/>
</dbReference>
<dbReference type="Proteomes" id="UP000318405">
    <property type="component" value="Unassembled WGS sequence"/>
</dbReference>
<gene>
    <name evidence="11" type="ORF">FOZ76_22445</name>
</gene>
<evidence type="ECO:0000256" key="10">
    <source>
        <dbReference type="SAM" id="Phobius"/>
    </source>
</evidence>
<evidence type="ECO:0000256" key="5">
    <source>
        <dbReference type="ARBA" id="ARBA00022692"/>
    </source>
</evidence>
<dbReference type="GO" id="GO:0042941">
    <property type="term" value="P:D-alanine transmembrane transport"/>
    <property type="evidence" value="ECO:0007669"/>
    <property type="project" value="TreeGrafter"/>
</dbReference>
<feature type="transmembrane region" description="Helical" evidence="10">
    <location>
        <begin position="6"/>
        <end position="27"/>
    </location>
</feature>
<feature type="transmembrane region" description="Helical" evidence="10">
    <location>
        <begin position="96"/>
        <end position="119"/>
    </location>
</feature>
<evidence type="ECO:0000256" key="2">
    <source>
        <dbReference type="ARBA" id="ARBA00022448"/>
    </source>
</evidence>